<feature type="compositionally biased region" description="Basic residues" evidence="1">
    <location>
        <begin position="93"/>
        <end position="109"/>
    </location>
</feature>
<feature type="compositionally biased region" description="Low complexity" evidence="1">
    <location>
        <begin position="58"/>
        <end position="69"/>
    </location>
</feature>
<gene>
    <name evidence="2" type="ORF">AVDCRST_MAG27-4358</name>
</gene>
<feature type="compositionally biased region" description="Low complexity" evidence="1">
    <location>
        <begin position="381"/>
        <end position="404"/>
    </location>
</feature>
<feature type="region of interest" description="Disordered" evidence="1">
    <location>
        <begin position="243"/>
        <end position="404"/>
    </location>
</feature>
<organism evidence="2">
    <name type="scientific">uncultured Craurococcus sp</name>
    <dbReference type="NCBI Taxonomy" id="1135998"/>
    <lineage>
        <taxon>Bacteria</taxon>
        <taxon>Pseudomonadati</taxon>
        <taxon>Pseudomonadota</taxon>
        <taxon>Alphaproteobacteria</taxon>
        <taxon>Acetobacterales</taxon>
        <taxon>Acetobacteraceae</taxon>
        <taxon>Craurococcus</taxon>
        <taxon>environmental samples</taxon>
    </lineage>
</organism>
<feature type="compositionally biased region" description="Basic residues" evidence="1">
    <location>
        <begin position="293"/>
        <end position="306"/>
    </location>
</feature>
<feature type="compositionally biased region" description="Basic residues" evidence="1">
    <location>
        <begin position="48"/>
        <end position="57"/>
    </location>
</feature>
<feature type="compositionally biased region" description="Basic residues" evidence="1">
    <location>
        <begin position="330"/>
        <end position="354"/>
    </location>
</feature>
<dbReference type="EMBL" id="CADCTD010000182">
    <property type="protein sequence ID" value="CAA9287259.1"/>
    <property type="molecule type" value="Genomic_DNA"/>
</dbReference>
<protein>
    <submittedName>
        <fullName evidence="2">Cytochrome P450 hydroxylase</fullName>
    </submittedName>
</protein>
<feature type="compositionally biased region" description="Low complexity" evidence="1">
    <location>
        <begin position="9"/>
        <end position="32"/>
    </location>
</feature>
<proteinExistence type="predicted"/>
<feature type="non-terminal residue" evidence="2">
    <location>
        <position position="1"/>
    </location>
</feature>
<dbReference type="AlphaFoldDB" id="A0A6J4JTY0"/>
<feature type="region of interest" description="Disordered" evidence="1">
    <location>
        <begin position="1"/>
        <end position="145"/>
    </location>
</feature>
<name>A0A6J4JTY0_9PROT</name>
<feature type="compositionally biased region" description="Basic and acidic residues" evidence="1">
    <location>
        <begin position="126"/>
        <end position="135"/>
    </location>
</feature>
<feature type="non-terminal residue" evidence="2">
    <location>
        <position position="404"/>
    </location>
</feature>
<feature type="compositionally biased region" description="Basic residues" evidence="1">
    <location>
        <begin position="371"/>
        <end position="380"/>
    </location>
</feature>
<feature type="compositionally biased region" description="Basic residues" evidence="1">
    <location>
        <begin position="268"/>
        <end position="278"/>
    </location>
</feature>
<accession>A0A6J4JTY0</accession>
<reference evidence="2" key="1">
    <citation type="submission" date="2020-02" db="EMBL/GenBank/DDBJ databases">
        <authorList>
            <person name="Meier V. D."/>
        </authorList>
    </citation>
    <scope>NUCLEOTIDE SEQUENCE</scope>
    <source>
        <strain evidence="2">AVDCRST_MAG27</strain>
    </source>
</reference>
<sequence length="404" mass="44835">DQPRPHPPRGAGLRPRPLLPRLFRRSLSAHGGAARGGARGPPPALRLLGRRPPRRGARGALRLGELLLQPRRRPRRFRPRDALAAAQHDPRGRSARAHPRPRHPRPRPLARRDEGPARALRRRCRPPGDRACGARRDRRHRRPGRGLSALRLSGCSRHAAGGARACPALCRRRLQRLRPRQCAAARGVGKLRPAPLLGRRCLQAGKAGAWRLRRADPCRRRCRRDHPHGGGAADPLALLRRARHHGERHRRRALLPRPLPRPVCPAARRPRPRPRRLRGGGALRESGADLLPHHRPPRPPRRHRAGGGREGADVPRLRQPRPAQVGAAGRVRHHPPRQRPCRLRQWRAHVRRPAPRPAGGRGDPPGPGPPGHRHRDHRHAGAAPQQHPARAGAAAAAPARRGGM</sequence>
<evidence type="ECO:0000313" key="2">
    <source>
        <dbReference type="EMBL" id="CAA9287259.1"/>
    </source>
</evidence>
<feature type="compositionally biased region" description="Basic residues" evidence="1">
    <location>
        <begin position="243"/>
        <end position="254"/>
    </location>
</feature>
<evidence type="ECO:0000256" key="1">
    <source>
        <dbReference type="SAM" id="MobiDB-lite"/>
    </source>
</evidence>